<sequence>TVATKESIVTSLKQYAVASVTPVIIDPETTYITLVVNFKYNSGITTKDVTTLQTNVLSKIATYNNDTLEDFTGMFRYSQLIENINSADTSILSNITTLKMYKYFTPTLASALKYTLNFNNALYNPHSGHNASGGGIISSTGFKINNDSSLNEHFLDDDGAGIVRTYYLSGTTRVYTDSTYGTVNYTTGEVVLTSAHLTSISNVDGATSTRVRVFAIPNSNDIVPVRNQILSIDTSNSTITGEVDAIASGSSQAGTTYTTSSSYS</sequence>
<evidence type="ECO:0008006" key="3">
    <source>
        <dbReference type="Google" id="ProtNLM"/>
    </source>
</evidence>
<dbReference type="Proteomes" id="UP000523105">
    <property type="component" value="Unassembled WGS sequence"/>
</dbReference>
<name>A0A7K4MSX7_9ARCH</name>
<feature type="non-terminal residue" evidence="1">
    <location>
        <position position="1"/>
    </location>
</feature>
<dbReference type="AlphaFoldDB" id="A0A7K4MSX7"/>
<comment type="caution">
    <text evidence="1">The sequence shown here is derived from an EMBL/GenBank/DDBJ whole genome shotgun (WGS) entry which is preliminary data.</text>
</comment>
<proteinExistence type="predicted"/>
<evidence type="ECO:0000313" key="2">
    <source>
        <dbReference type="Proteomes" id="UP000523105"/>
    </source>
</evidence>
<dbReference type="EMBL" id="JACASV010000088">
    <property type="protein sequence ID" value="NWJ44004.1"/>
    <property type="molecule type" value="Genomic_DNA"/>
</dbReference>
<evidence type="ECO:0000313" key="1">
    <source>
        <dbReference type="EMBL" id="NWJ44004.1"/>
    </source>
</evidence>
<protein>
    <recommendedName>
        <fullName evidence="3">Baseplate wedge protein</fullName>
    </recommendedName>
</protein>
<organism evidence="1 2">
    <name type="scientific">Marine Group I thaumarchaeote</name>
    <dbReference type="NCBI Taxonomy" id="2511932"/>
    <lineage>
        <taxon>Archaea</taxon>
        <taxon>Nitrososphaerota</taxon>
        <taxon>Marine Group I</taxon>
    </lineage>
</organism>
<gene>
    <name evidence="1" type="ORF">HX837_07390</name>
</gene>
<reference evidence="1 2" key="1">
    <citation type="journal article" date="2019" name="Environ. Microbiol.">
        <title>Genomics insights into ecotype formation of ammonia-oxidizing archaea in the deep ocean.</title>
        <authorList>
            <person name="Wang Y."/>
            <person name="Huang J.M."/>
            <person name="Cui G.J."/>
            <person name="Nunoura T."/>
            <person name="Takaki Y."/>
            <person name="Li W.L."/>
            <person name="Li J."/>
            <person name="Gao Z.M."/>
            <person name="Takai K."/>
            <person name="Zhang A.Q."/>
            <person name="Stepanauskas R."/>
        </authorList>
    </citation>
    <scope>NUCLEOTIDE SEQUENCE [LARGE SCALE GENOMIC DNA]</scope>
    <source>
        <strain evidence="1 2">L15b</strain>
    </source>
</reference>
<accession>A0A7K4MSX7</accession>